<dbReference type="InterPro" id="IPR043129">
    <property type="entry name" value="ATPase_NBD"/>
</dbReference>
<comment type="cofactor">
    <cofactor evidence="17">
        <name>NH4(+)</name>
        <dbReference type="ChEBI" id="CHEBI:28938"/>
    </cofactor>
    <cofactor evidence="17">
        <name>K(+)</name>
        <dbReference type="ChEBI" id="CHEBI:29103"/>
    </cofactor>
    <text evidence="17">A monovalent cation. Ammonium or potassium.</text>
</comment>
<feature type="binding site" evidence="17">
    <location>
        <position position="132"/>
    </location>
    <ligand>
        <name>ATP</name>
        <dbReference type="ChEBI" id="CHEBI:30616"/>
    </ligand>
</feature>
<dbReference type="AlphaFoldDB" id="A0A0C2DSH2"/>
<evidence type="ECO:0000256" key="10">
    <source>
        <dbReference type="ARBA" id="ARBA00022741"/>
    </source>
</evidence>
<comment type="function">
    <text evidence="17">Catalyzes the phosphorylation of pantothenate (Pan), the first step in CoA biosynthesis.</text>
</comment>
<comment type="subunit">
    <text evidence="5 17">Homodimer.</text>
</comment>
<gene>
    <name evidence="17" type="primary">coaX</name>
    <name evidence="18" type="ORF">GFER_09240</name>
</gene>
<comment type="subcellular location">
    <subcellularLocation>
        <location evidence="3 17">Cytoplasm</location>
    </subcellularLocation>
</comment>
<evidence type="ECO:0000256" key="9">
    <source>
        <dbReference type="ARBA" id="ARBA00022723"/>
    </source>
</evidence>
<evidence type="ECO:0000256" key="16">
    <source>
        <dbReference type="ARBA" id="ARBA00040883"/>
    </source>
</evidence>
<dbReference type="Gene3D" id="3.30.420.40">
    <property type="match status" value="2"/>
</dbReference>
<name>A0A0C2DSH2_9BACT</name>
<sequence>MLLAIDIGNTNTVLGLYEGSRLTRSWRINTDKARTVDEYAIVIHDLFRLGDIHFRDIHDVIISCVVPPLLNTFEFLCRQYFSKKPQVVGPGIKTGMPIHYDNPKEVGADRIVNAVAAYERYRRSLIIVDFGTATTFDFISARGEYQGGAIAPGVGISAEALFERASKLPRVEIARPPQVIAKTTVGSMQAGIFFGYVGLVDGIVERMKSEVREEPLVVATGGLAALIAESSKCIDEVAPDLTLEGLRIIHARNRGGF</sequence>
<dbReference type="GO" id="GO:0005524">
    <property type="term" value="F:ATP binding"/>
    <property type="evidence" value="ECO:0007669"/>
    <property type="project" value="UniProtKB-UniRule"/>
</dbReference>
<keyword evidence="7 17" id="KW-0963">Cytoplasm</keyword>
<dbReference type="HAMAP" id="MF_01274">
    <property type="entry name" value="Pantothen_kinase_3"/>
    <property type="match status" value="1"/>
</dbReference>
<feature type="binding site" evidence="17">
    <location>
        <position position="129"/>
    </location>
    <ligand>
        <name>K(+)</name>
        <dbReference type="ChEBI" id="CHEBI:29103"/>
    </ligand>
</feature>
<evidence type="ECO:0000256" key="12">
    <source>
        <dbReference type="ARBA" id="ARBA00022840"/>
    </source>
</evidence>
<evidence type="ECO:0000256" key="2">
    <source>
        <dbReference type="ARBA" id="ARBA00001958"/>
    </source>
</evidence>
<evidence type="ECO:0000256" key="3">
    <source>
        <dbReference type="ARBA" id="ARBA00004496"/>
    </source>
</evidence>
<evidence type="ECO:0000256" key="4">
    <source>
        <dbReference type="ARBA" id="ARBA00005225"/>
    </source>
</evidence>
<dbReference type="NCBIfam" id="NF009848">
    <property type="entry name" value="PRK13318.1-6"/>
    <property type="match status" value="1"/>
</dbReference>
<dbReference type="NCBIfam" id="NF009847">
    <property type="entry name" value="PRK13318.1-5"/>
    <property type="match status" value="1"/>
</dbReference>
<dbReference type="GO" id="GO:0005737">
    <property type="term" value="C:cytoplasm"/>
    <property type="evidence" value="ECO:0007669"/>
    <property type="project" value="UniProtKB-SubCell"/>
</dbReference>
<evidence type="ECO:0000256" key="7">
    <source>
        <dbReference type="ARBA" id="ARBA00022490"/>
    </source>
</evidence>
<feature type="binding site" evidence="17">
    <location>
        <position position="100"/>
    </location>
    <ligand>
        <name>substrate</name>
    </ligand>
</feature>
<dbReference type="EMBL" id="JWJD01000003">
    <property type="protein sequence ID" value="KIH76409.1"/>
    <property type="molecule type" value="Genomic_DNA"/>
</dbReference>
<dbReference type="NCBIfam" id="TIGR00671">
    <property type="entry name" value="baf"/>
    <property type="match status" value="1"/>
</dbReference>
<evidence type="ECO:0000256" key="14">
    <source>
        <dbReference type="ARBA" id="ARBA00022993"/>
    </source>
</evidence>
<evidence type="ECO:0000256" key="6">
    <source>
        <dbReference type="ARBA" id="ARBA00012102"/>
    </source>
</evidence>
<dbReference type="UniPathway" id="UPA00241">
    <property type="reaction ID" value="UER00352"/>
</dbReference>
<keyword evidence="19" id="KW-1185">Reference proteome</keyword>
<dbReference type="EC" id="2.7.1.33" evidence="6 17"/>
<evidence type="ECO:0000256" key="13">
    <source>
        <dbReference type="ARBA" id="ARBA00022958"/>
    </source>
</evidence>
<dbReference type="PANTHER" id="PTHR34265">
    <property type="entry name" value="TYPE III PANTOTHENATE KINASE"/>
    <property type="match status" value="1"/>
</dbReference>
<feature type="active site" description="Proton acceptor" evidence="17">
    <location>
        <position position="109"/>
    </location>
</feature>
<feature type="binding site" evidence="17">
    <location>
        <begin position="107"/>
        <end position="110"/>
    </location>
    <ligand>
        <name>substrate</name>
    </ligand>
</feature>
<reference evidence="18 19" key="1">
    <citation type="submission" date="2014-12" db="EMBL/GenBank/DDBJ databases">
        <title>Genomes of Geoalkalibacter ferrihydriticus and Geoalkalibacter subterraneus, two haloalkaliphilic metal-reducing members of the Geobacteraceae.</title>
        <authorList>
            <person name="Badalamenti J.P."/>
            <person name="Torres C.I."/>
            <person name="Krajmalnik-Brown R."/>
            <person name="Bond D.R."/>
        </authorList>
    </citation>
    <scope>NUCLEOTIDE SEQUENCE [LARGE SCALE GENOMIC DNA]</scope>
    <source>
        <strain evidence="18 19">DSM 17813</strain>
    </source>
</reference>
<comment type="caution">
    <text evidence="18">The sequence shown here is derived from an EMBL/GenBank/DDBJ whole genome shotgun (WGS) entry which is preliminary data.</text>
</comment>
<evidence type="ECO:0000256" key="17">
    <source>
        <dbReference type="HAMAP-Rule" id="MF_01274"/>
    </source>
</evidence>
<dbReference type="GO" id="GO:0046872">
    <property type="term" value="F:metal ion binding"/>
    <property type="evidence" value="ECO:0007669"/>
    <property type="project" value="UniProtKB-KW"/>
</dbReference>
<keyword evidence="8 17" id="KW-0808">Transferase</keyword>
<keyword evidence="14 17" id="KW-0173">Coenzyme A biosynthesis</keyword>
<accession>A0A0C2DSH2</accession>
<dbReference type="Pfam" id="PF03309">
    <property type="entry name" value="Pan_kinase"/>
    <property type="match status" value="1"/>
</dbReference>
<dbReference type="Proteomes" id="UP000035068">
    <property type="component" value="Unassembled WGS sequence"/>
</dbReference>
<feature type="binding site" evidence="17">
    <location>
        <begin position="6"/>
        <end position="13"/>
    </location>
    <ligand>
        <name>ATP</name>
        <dbReference type="ChEBI" id="CHEBI:30616"/>
    </ligand>
</feature>
<evidence type="ECO:0000256" key="1">
    <source>
        <dbReference type="ARBA" id="ARBA00001206"/>
    </source>
</evidence>
<comment type="cofactor">
    <cofactor evidence="2">
        <name>K(+)</name>
        <dbReference type="ChEBI" id="CHEBI:29103"/>
    </cofactor>
</comment>
<evidence type="ECO:0000313" key="19">
    <source>
        <dbReference type="Proteomes" id="UP000035068"/>
    </source>
</evidence>
<dbReference type="RefSeq" id="WP_040098877.1">
    <property type="nucleotide sequence ID" value="NZ_JWJD01000003.1"/>
</dbReference>
<protein>
    <recommendedName>
        <fullName evidence="16 17">Type III pantothenate kinase</fullName>
        <ecNumber evidence="6 17">2.7.1.33</ecNumber>
    </recommendedName>
    <alternativeName>
        <fullName evidence="17">PanK-III</fullName>
    </alternativeName>
    <alternativeName>
        <fullName evidence="17">Pantothenic acid kinase</fullName>
    </alternativeName>
</protein>
<evidence type="ECO:0000313" key="18">
    <source>
        <dbReference type="EMBL" id="KIH76409.1"/>
    </source>
</evidence>
<dbReference type="NCBIfam" id="NF009855">
    <property type="entry name" value="PRK13321.1"/>
    <property type="match status" value="1"/>
</dbReference>
<organism evidence="18 19">
    <name type="scientific">Geoalkalibacter ferrihydriticus DSM 17813</name>
    <dbReference type="NCBI Taxonomy" id="1121915"/>
    <lineage>
        <taxon>Bacteria</taxon>
        <taxon>Pseudomonadati</taxon>
        <taxon>Thermodesulfobacteriota</taxon>
        <taxon>Desulfuromonadia</taxon>
        <taxon>Desulfuromonadales</taxon>
        <taxon>Geoalkalibacteraceae</taxon>
        <taxon>Geoalkalibacter</taxon>
    </lineage>
</organism>
<comment type="pathway">
    <text evidence="4 17">Cofactor biosynthesis; coenzyme A biosynthesis; CoA from (R)-pantothenate: step 1/5.</text>
</comment>
<dbReference type="SUPFAM" id="SSF53067">
    <property type="entry name" value="Actin-like ATPase domain"/>
    <property type="match status" value="2"/>
</dbReference>
<keyword evidence="13 17" id="KW-0630">Potassium</keyword>
<keyword evidence="10 17" id="KW-0547">Nucleotide-binding</keyword>
<evidence type="ECO:0000256" key="5">
    <source>
        <dbReference type="ARBA" id="ARBA00011738"/>
    </source>
</evidence>
<keyword evidence="12 17" id="KW-0067">ATP-binding</keyword>
<comment type="catalytic activity">
    <reaction evidence="1 17">
        <text>(R)-pantothenate + ATP = (R)-4'-phosphopantothenate + ADP + H(+)</text>
        <dbReference type="Rhea" id="RHEA:16373"/>
        <dbReference type="ChEBI" id="CHEBI:10986"/>
        <dbReference type="ChEBI" id="CHEBI:15378"/>
        <dbReference type="ChEBI" id="CHEBI:29032"/>
        <dbReference type="ChEBI" id="CHEBI:30616"/>
        <dbReference type="ChEBI" id="CHEBI:456216"/>
        <dbReference type="EC" id="2.7.1.33"/>
    </reaction>
</comment>
<dbReference type="GO" id="GO:0015937">
    <property type="term" value="P:coenzyme A biosynthetic process"/>
    <property type="evidence" value="ECO:0007669"/>
    <property type="project" value="UniProtKB-UniRule"/>
</dbReference>
<evidence type="ECO:0000256" key="15">
    <source>
        <dbReference type="ARBA" id="ARBA00038036"/>
    </source>
</evidence>
<proteinExistence type="inferred from homology"/>
<evidence type="ECO:0000256" key="8">
    <source>
        <dbReference type="ARBA" id="ARBA00022679"/>
    </source>
</evidence>
<dbReference type="InterPro" id="IPR004619">
    <property type="entry name" value="Type_III_PanK"/>
</dbReference>
<comment type="similarity">
    <text evidence="15 17">Belongs to the type III pantothenate kinase family.</text>
</comment>
<keyword evidence="11 17" id="KW-0418">Kinase</keyword>
<dbReference type="CDD" id="cd24015">
    <property type="entry name" value="ASKHA_NBD_PanK-III"/>
    <property type="match status" value="1"/>
</dbReference>
<dbReference type="GO" id="GO:0004594">
    <property type="term" value="F:pantothenate kinase activity"/>
    <property type="evidence" value="ECO:0007669"/>
    <property type="project" value="UniProtKB-UniRule"/>
</dbReference>
<evidence type="ECO:0000256" key="11">
    <source>
        <dbReference type="ARBA" id="ARBA00022777"/>
    </source>
</evidence>
<keyword evidence="9 17" id="KW-0479">Metal-binding</keyword>
<dbReference type="PANTHER" id="PTHR34265:SF1">
    <property type="entry name" value="TYPE III PANTOTHENATE KINASE"/>
    <property type="match status" value="1"/>
</dbReference>
<feature type="binding site" evidence="17">
    <location>
        <position position="184"/>
    </location>
    <ligand>
        <name>substrate</name>
    </ligand>
</feature>